<dbReference type="EMBL" id="MN739110">
    <property type="protein sequence ID" value="QHS89498.1"/>
    <property type="molecule type" value="Genomic_DNA"/>
</dbReference>
<evidence type="ECO:0000256" key="1">
    <source>
        <dbReference type="SAM" id="MobiDB-lite"/>
    </source>
</evidence>
<evidence type="ECO:0000313" key="2">
    <source>
        <dbReference type="EMBL" id="QHS89498.1"/>
    </source>
</evidence>
<organism evidence="2">
    <name type="scientific">viral metagenome</name>
    <dbReference type="NCBI Taxonomy" id="1070528"/>
    <lineage>
        <taxon>unclassified sequences</taxon>
        <taxon>metagenomes</taxon>
        <taxon>organismal metagenomes</taxon>
    </lineage>
</organism>
<proteinExistence type="predicted"/>
<protein>
    <submittedName>
        <fullName evidence="2">Uncharacterized protein</fullName>
    </submittedName>
</protein>
<reference evidence="2" key="1">
    <citation type="journal article" date="2020" name="Nature">
        <title>Giant virus diversity and host interactions through global metagenomics.</title>
        <authorList>
            <person name="Schulz F."/>
            <person name="Roux S."/>
            <person name="Paez-Espino D."/>
            <person name="Jungbluth S."/>
            <person name="Walsh D.A."/>
            <person name="Denef V.J."/>
            <person name="McMahon K.D."/>
            <person name="Konstantinidis K.T."/>
            <person name="Eloe-Fadrosh E.A."/>
            <person name="Kyrpides N.C."/>
            <person name="Woyke T."/>
        </authorList>
    </citation>
    <scope>NUCLEOTIDE SEQUENCE</scope>
    <source>
        <strain evidence="2">GVMAG-M-3300010158-60</strain>
    </source>
</reference>
<dbReference type="AlphaFoldDB" id="A0A6C0BDD1"/>
<name>A0A6C0BDD1_9ZZZZ</name>
<feature type="region of interest" description="Disordered" evidence="1">
    <location>
        <begin position="62"/>
        <end position="89"/>
    </location>
</feature>
<accession>A0A6C0BDD1</accession>
<sequence length="127" mass="14946">MKCSHCKAMMTKKEVEGFNPSLNRHSDNRTNFCWEGEDDDAFVSPLCDKCCWVEEDVFVEEEEKEKRDPIWEESDGDSYYEEEEEEEEIPLYQNEAPLQPCNCKNKGEMSANKHSEDCLIHYEGNVY</sequence>
<feature type="compositionally biased region" description="Acidic residues" evidence="1">
    <location>
        <begin position="71"/>
        <end position="89"/>
    </location>
</feature>